<accession>A0ABY7GRV6</accession>
<organism evidence="1 2">
    <name type="scientific">Nannocystis punicea</name>
    <dbReference type="NCBI Taxonomy" id="2995304"/>
    <lineage>
        <taxon>Bacteria</taxon>
        <taxon>Pseudomonadati</taxon>
        <taxon>Myxococcota</taxon>
        <taxon>Polyangia</taxon>
        <taxon>Nannocystales</taxon>
        <taxon>Nannocystaceae</taxon>
        <taxon>Nannocystis</taxon>
    </lineage>
</organism>
<dbReference type="Proteomes" id="UP001164459">
    <property type="component" value="Chromosome"/>
</dbReference>
<dbReference type="EMBL" id="CP114040">
    <property type="protein sequence ID" value="WAS89699.1"/>
    <property type="molecule type" value="Genomic_DNA"/>
</dbReference>
<protein>
    <submittedName>
        <fullName evidence="1">Uncharacterized protein</fullName>
    </submittedName>
</protein>
<evidence type="ECO:0000313" key="2">
    <source>
        <dbReference type="Proteomes" id="UP001164459"/>
    </source>
</evidence>
<reference evidence="1" key="1">
    <citation type="submission" date="2022-11" db="EMBL/GenBank/DDBJ databases">
        <title>Minimal conservation of predation-associated metabolite biosynthetic gene clusters underscores biosynthetic potential of Myxococcota including descriptions for ten novel species: Archangium lansinium sp. nov., Myxococcus landrumus sp. nov., Nannocystis bai.</title>
        <authorList>
            <person name="Ahearne A."/>
            <person name="Stevens C."/>
            <person name="Dowd S."/>
        </authorList>
    </citation>
    <scope>NUCLEOTIDE SEQUENCE</scope>
    <source>
        <strain evidence="1">Fl3</strain>
    </source>
</reference>
<name>A0ABY7GRV6_9BACT</name>
<keyword evidence="2" id="KW-1185">Reference proteome</keyword>
<sequence>MSGETPDIDEMVGFLARHGDGVLDALRVVHSELAPYLEPGMLAGPAADDQLRARAHVATVTLQTLLGRCEPALARVQGRLARLRVSSRVASGSTVLTMVAVFPMLAAENGPATHAAVAVASIAGLVSFGLHVAGGVEPLTEAYATLVDCQGRGLLLLSALQGYLEHDLDGERVPGIVDEINAMLLRLNRAERAAPSLAVGLESAPRGSAGSTSVYPLFKLLNTLFNEPELRMFMAFIGEARLDQGLPGAGASQRQLAFAAATTLEREGLVRAALDRLAARFPGRTADIEAVRALRFGAPRR</sequence>
<dbReference type="RefSeq" id="WP_269032009.1">
    <property type="nucleotide sequence ID" value="NZ_CP114040.1"/>
</dbReference>
<gene>
    <name evidence="1" type="ORF">O0S08_26195</name>
</gene>
<proteinExistence type="predicted"/>
<evidence type="ECO:0000313" key="1">
    <source>
        <dbReference type="EMBL" id="WAS89699.1"/>
    </source>
</evidence>